<dbReference type="CDD" id="cd14503">
    <property type="entry name" value="PTP-bact"/>
    <property type="match status" value="1"/>
</dbReference>
<sequence length="151" mass="17440">MKIEEIYNFLKLSDSVATSGQPTEAQFAAIKASGYQVVVNLALTSSSNALPNEKEIVESLGMEYVHIPVVWENPTLDDLARFFHILEANADQPIFVHCAANMRVSAFVYLYRRIHETMSEEQTKRDLHQIWIPNENWQNFIQQAIEHYQKQ</sequence>
<accession>A0AAV3XM68</accession>
<feature type="domain" description="DSP-PTPase phosphatase fused to NAD+ Kinase" evidence="1">
    <location>
        <begin position="17"/>
        <end position="123"/>
    </location>
</feature>
<comment type="caution">
    <text evidence="2">The sequence shown here is derived from an EMBL/GenBank/DDBJ whole genome shotgun (WGS) entry which is preliminary data.</text>
</comment>
<dbReference type="Proteomes" id="UP001050975">
    <property type="component" value="Unassembled WGS sequence"/>
</dbReference>
<reference evidence="2" key="1">
    <citation type="submission" date="2019-10" db="EMBL/GenBank/DDBJ databases">
        <title>Draft genome sequece of Microseira wollei NIES-4236.</title>
        <authorList>
            <person name="Yamaguchi H."/>
            <person name="Suzuki S."/>
            <person name="Kawachi M."/>
        </authorList>
    </citation>
    <scope>NUCLEOTIDE SEQUENCE</scope>
    <source>
        <strain evidence="2">NIES-4236</strain>
    </source>
</reference>
<organism evidence="2 3">
    <name type="scientific">Microseira wollei NIES-4236</name>
    <dbReference type="NCBI Taxonomy" id="2530354"/>
    <lineage>
        <taxon>Bacteria</taxon>
        <taxon>Bacillati</taxon>
        <taxon>Cyanobacteriota</taxon>
        <taxon>Cyanophyceae</taxon>
        <taxon>Oscillatoriophycideae</taxon>
        <taxon>Aerosakkonematales</taxon>
        <taxon>Aerosakkonemataceae</taxon>
        <taxon>Microseira</taxon>
    </lineage>
</organism>
<keyword evidence="3" id="KW-1185">Reference proteome</keyword>
<dbReference type="InterPro" id="IPR029021">
    <property type="entry name" value="Prot-tyrosine_phosphatase-like"/>
</dbReference>
<evidence type="ECO:0000259" key="1">
    <source>
        <dbReference type="Pfam" id="PF22741"/>
    </source>
</evidence>
<dbReference type="Gene3D" id="3.90.190.10">
    <property type="entry name" value="Protein tyrosine phosphatase superfamily"/>
    <property type="match status" value="1"/>
</dbReference>
<name>A0AAV3XM68_9CYAN</name>
<dbReference type="AlphaFoldDB" id="A0AAV3XM68"/>
<protein>
    <recommendedName>
        <fullName evidence="1">DSP-PTPase phosphatase fused to NAD+ Kinase domain-containing protein</fullName>
    </recommendedName>
</protein>
<dbReference type="EMBL" id="BLAY01000221">
    <property type="protein sequence ID" value="GET43428.1"/>
    <property type="molecule type" value="Genomic_DNA"/>
</dbReference>
<evidence type="ECO:0000313" key="3">
    <source>
        <dbReference type="Proteomes" id="UP001050975"/>
    </source>
</evidence>
<gene>
    <name evidence="2" type="ORF">MiSe_82510</name>
</gene>
<evidence type="ECO:0000313" key="2">
    <source>
        <dbReference type="EMBL" id="GET43428.1"/>
    </source>
</evidence>
<proteinExistence type="predicted"/>
<dbReference type="InterPro" id="IPR055214">
    <property type="entry name" value="PTP-NADK"/>
</dbReference>
<dbReference type="SUPFAM" id="SSF52799">
    <property type="entry name" value="(Phosphotyrosine protein) phosphatases II"/>
    <property type="match status" value="1"/>
</dbReference>
<dbReference type="RefSeq" id="WP_226592233.1">
    <property type="nucleotide sequence ID" value="NZ_BLAY01000221.1"/>
</dbReference>
<dbReference type="Pfam" id="PF22741">
    <property type="entry name" value="PTP-NADK"/>
    <property type="match status" value="1"/>
</dbReference>